<keyword evidence="1" id="KW-0175">Coiled coil</keyword>
<proteinExistence type="predicted"/>
<evidence type="ECO:0000313" key="2">
    <source>
        <dbReference type="EMBL" id="CAG5092877.1"/>
    </source>
</evidence>
<feature type="coiled-coil region" evidence="1">
    <location>
        <begin position="8"/>
        <end position="88"/>
    </location>
</feature>
<comment type="caution">
    <text evidence="2">The sequence shown here is derived from an EMBL/GenBank/DDBJ whole genome shotgun (WGS) entry which is preliminary data.</text>
</comment>
<sequence>MVMYQGQKNELKRYINKSRNEIKCAEEILDFIESKKITSVACYKNLLGDLKKDLLKIESEVKELQNEITELSKRRDDLKHDILQQQEKPYICTKELDFNVISNQKQL</sequence>
<evidence type="ECO:0000313" key="3">
    <source>
        <dbReference type="Proteomes" id="UP000786811"/>
    </source>
</evidence>
<protein>
    <submittedName>
        <fullName evidence="2">Uncharacterized protein</fullName>
    </submittedName>
</protein>
<reference evidence="2" key="1">
    <citation type="submission" date="2021-04" db="EMBL/GenBank/DDBJ databases">
        <authorList>
            <person name="Chebbi M.A.C M."/>
        </authorList>
    </citation>
    <scope>NUCLEOTIDE SEQUENCE</scope>
</reference>
<accession>A0A8J2HF09</accession>
<dbReference type="OrthoDB" id="7634477at2759"/>
<dbReference type="Proteomes" id="UP000786811">
    <property type="component" value="Unassembled WGS sequence"/>
</dbReference>
<keyword evidence="3" id="KW-1185">Reference proteome</keyword>
<evidence type="ECO:0000256" key="1">
    <source>
        <dbReference type="SAM" id="Coils"/>
    </source>
</evidence>
<name>A0A8J2HF09_COTCN</name>
<dbReference type="AlphaFoldDB" id="A0A8J2HF09"/>
<gene>
    <name evidence="2" type="ORF">HICCMSTLAB_LOCUS6415</name>
</gene>
<dbReference type="EMBL" id="CAJNRD030001120">
    <property type="protein sequence ID" value="CAG5092877.1"/>
    <property type="molecule type" value="Genomic_DNA"/>
</dbReference>
<organism evidence="2 3">
    <name type="scientific">Cotesia congregata</name>
    <name type="common">Parasitoid wasp</name>
    <name type="synonym">Apanteles congregatus</name>
    <dbReference type="NCBI Taxonomy" id="51543"/>
    <lineage>
        <taxon>Eukaryota</taxon>
        <taxon>Metazoa</taxon>
        <taxon>Ecdysozoa</taxon>
        <taxon>Arthropoda</taxon>
        <taxon>Hexapoda</taxon>
        <taxon>Insecta</taxon>
        <taxon>Pterygota</taxon>
        <taxon>Neoptera</taxon>
        <taxon>Endopterygota</taxon>
        <taxon>Hymenoptera</taxon>
        <taxon>Apocrita</taxon>
        <taxon>Ichneumonoidea</taxon>
        <taxon>Braconidae</taxon>
        <taxon>Microgastrinae</taxon>
        <taxon>Cotesia</taxon>
    </lineage>
</organism>